<evidence type="ECO:0000256" key="2">
    <source>
        <dbReference type="ARBA" id="ARBA00022723"/>
    </source>
</evidence>
<dbReference type="Pfam" id="PF00294">
    <property type="entry name" value="PfkB"/>
    <property type="match status" value="1"/>
</dbReference>
<dbReference type="GO" id="GO:0046872">
    <property type="term" value="F:metal ion binding"/>
    <property type="evidence" value="ECO:0007669"/>
    <property type="project" value="UniProtKB-KW"/>
</dbReference>
<feature type="binding site" evidence="9">
    <location>
        <position position="312"/>
    </location>
    <ligand>
        <name>K(+)</name>
        <dbReference type="ChEBI" id="CHEBI:29103"/>
    </ligand>
</feature>
<feature type="binding site" evidence="9">
    <location>
        <position position="306"/>
    </location>
    <ligand>
        <name>K(+)</name>
        <dbReference type="ChEBI" id="CHEBI:29103"/>
    </ligand>
</feature>
<dbReference type="PANTHER" id="PTHR10584">
    <property type="entry name" value="SUGAR KINASE"/>
    <property type="match status" value="1"/>
</dbReference>
<dbReference type="PRINTS" id="PR00990">
    <property type="entry name" value="RIBOKINASE"/>
</dbReference>
<organism evidence="11 12">
    <name type="scientific">Fistulina hepatica ATCC 64428</name>
    <dbReference type="NCBI Taxonomy" id="1128425"/>
    <lineage>
        <taxon>Eukaryota</taxon>
        <taxon>Fungi</taxon>
        <taxon>Dikarya</taxon>
        <taxon>Basidiomycota</taxon>
        <taxon>Agaricomycotina</taxon>
        <taxon>Agaricomycetes</taxon>
        <taxon>Agaricomycetidae</taxon>
        <taxon>Agaricales</taxon>
        <taxon>Fistulinaceae</taxon>
        <taxon>Fistulina</taxon>
    </lineage>
</organism>
<evidence type="ECO:0000256" key="6">
    <source>
        <dbReference type="ARBA" id="ARBA00022842"/>
    </source>
</evidence>
<dbReference type="InterPro" id="IPR011877">
    <property type="entry name" value="Ribokinase"/>
</dbReference>
<dbReference type="EMBL" id="KN881629">
    <property type="protein sequence ID" value="KIY52994.1"/>
    <property type="molecule type" value="Genomic_DNA"/>
</dbReference>
<evidence type="ECO:0000256" key="1">
    <source>
        <dbReference type="ARBA" id="ARBA00022679"/>
    </source>
</evidence>
<feature type="domain" description="Carbohydrate kinase PfkB" evidence="10">
    <location>
        <begin position="3"/>
        <end position="314"/>
    </location>
</feature>
<evidence type="ECO:0000256" key="4">
    <source>
        <dbReference type="ARBA" id="ARBA00022777"/>
    </source>
</evidence>
<protein>
    <recommendedName>
        <fullName evidence="9">Ribokinase</fullName>
        <shortName evidence="9">RK</shortName>
        <ecNumber evidence="9">2.7.1.15</ecNumber>
    </recommendedName>
</protein>
<dbReference type="HAMAP" id="MF_01987">
    <property type="entry name" value="Ribokinase"/>
    <property type="match status" value="1"/>
</dbReference>
<dbReference type="OrthoDB" id="415590at2759"/>
<dbReference type="EC" id="2.7.1.15" evidence="9"/>
<keyword evidence="5 9" id="KW-0067">ATP-binding</keyword>
<keyword evidence="1 9" id="KW-0808">Transferase</keyword>
<dbReference type="InterPro" id="IPR011611">
    <property type="entry name" value="PfkB_dom"/>
</dbReference>
<keyword evidence="4 9" id="KW-0418">Kinase</keyword>
<dbReference type="GO" id="GO:0005634">
    <property type="term" value="C:nucleus"/>
    <property type="evidence" value="ECO:0007669"/>
    <property type="project" value="UniProtKB-SubCell"/>
</dbReference>
<feature type="binding site" evidence="9">
    <location>
        <begin position="39"/>
        <end position="43"/>
    </location>
    <ligand>
        <name>substrate</name>
    </ligand>
</feature>
<comment type="subunit">
    <text evidence="9">Homodimer.</text>
</comment>
<sequence length="326" mass="34787">MPLCIVRGSVNCDEYFQVKQIGKPGQTISSRSYSKNVGGKGANQALAAARAARSNTTDVEFWGAVGNDGLWLRDSLKDWGVGVSELAVLVDVPTGRALIQVADDGENAILLFPGANFDESRENNTSDIASYFPAETTHLILQNEITMRSTLFALDAAKQGGHNITTVFNPSPMPSPDQLRAFPWAKVDWLLINEGEGEELCALLSSARAAKSSSDVLASLVGLPAFAHTNIICTLGGDGLVAAVRTANGERTVIRLPASKLQGDIRDTTGAGDTFTGYFVRGLMEGDNFEICLKRAIQAAGMCVERRGTVASIPLRRDVDARLPSS</sequence>
<evidence type="ECO:0000256" key="5">
    <source>
        <dbReference type="ARBA" id="ARBA00022840"/>
    </source>
</evidence>
<dbReference type="InterPro" id="IPR029056">
    <property type="entry name" value="Ribokinase-like"/>
</dbReference>
<dbReference type="InterPro" id="IPR002139">
    <property type="entry name" value="Ribo/fructo_kinase"/>
</dbReference>
<evidence type="ECO:0000256" key="3">
    <source>
        <dbReference type="ARBA" id="ARBA00022741"/>
    </source>
</evidence>
<keyword evidence="8 9" id="KW-0119">Carbohydrate metabolism</keyword>
<reference evidence="11 12" key="1">
    <citation type="journal article" date="2015" name="Fungal Genet. Biol.">
        <title>Evolution of novel wood decay mechanisms in Agaricales revealed by the genome sequences of Fistulina hepatica and Cylindrobasidium torrendii.</title>
        <authorList>
            <person name="Floudas D."/>
            <person name="Held B.W."/>
            <person name="Riley R."/>
            <person name="Nagy L.G."/>
            <person name="Koehler G."/>
            <person name="Ransdell A.S."/>
            <person name="Younus H."/>
            <person name="Chow J."/>
            <person name="Chiniquy J."/>
            <person name="Lipzen A."/>
            <person name="Tritt A."/>
            <person name="Sun H."/>
            <person name="Haridas S."/>
            <person name="LaButti K."/>
            <person name="Ohm R.A."/>
            <person name="Kues U."/>
            <person name="Blanchette R.A."/>
            <person name="Grigoriev I.V."/>
            <person name="Minto R.E."/>
            <person name="Hibbett D.S."/>
        </authorList>
    </citation>
    <scope>NUCLEOTIDE SEQUENCE [LARGE SCALE GENOMIC DNA]</scope>
    <source>
        <strain evidence="11 12">ATCC 64428</strain>
    </source>
</reference>
<feature type="binding site" evidence="9">
    <location>
        <position position="273"/>
    </location>
    <ligand>
        <name>substrate</name>
    </ligand>
</feature>
<gene>
    <name evidence="11" type="ORF">FISHEDRAFT_69452</name>
</gene>
<feature type="binding site" evidence="9">
    <location>
        <begin position="11"/>
        <end position="13"/>
    </location>
    <ligand>
        <name>substrate</name>
    </ligand>
</feature>
<dbReference type="CDD" id="cd01174">
    <property type="entry name" value="ribokinase"/>
    <property type="match status" value="1"/>
</dbReference>
<evidence type="ECO:0000256" key="9">
    <source>
        <dbReference type="HAMAP-Rule" id="MF_03215"/>
    </source>
</evidence>
<feature type="binding site" evidence="9">
    <location>
        <position position="144"/>
    </location>
    <ligand>
        <name>substrate</name>
    </ligand>
</feature>
<comment type="activity regulation">
    <text evidence="9">Activated by a monovalent cation that binds near, but not in, the active site. The most likely occupant of the site in vivo is potassium. Ion binding induces a conformational change that may alter substrate affinity.</text>
</comment>
<keyword evidence="12" id="KW-1185">Reference proteome</keyword>
<dbReference type="SUPFAM" id="SSF53613">
    <property type="entry name" value="Ribokinase-like"/>
    <property type="match status" value="1"/>
</dbReference>
<comment type="pathway">
    <text evidence="9">Carbohydrate metabolism; D-ribose degradation; D-ribose 5-phosphate from beta-D-ribopyranose: step 2/2.</text>
</comment>
<feature type="binding site" evidence="9">
    <location>
        <begin position="234"/>
        <end position="239"/>
    </location>
    <ligand>
        <name>ATP</name>
        <dbReference type="ChEBI" id="CHEBI:30616"/>
    </ligand>
</feature>
<keyword evidence="9" id="KW-0963">Cytoplasm</keyword>
<feature type="binding site" evidence="9">
    <location>
        <position position="303"/>
    </location>
    <ligand>
        <name>K(+)</name>
        <dbReference type="ChEBI" id="CHEBI:29103"/>
    </ligand>
</feature>
<dbReference type="GO" id="GO:0004747">
    <property type="term" value="F:ribokinase activity"/>
    <property type="evidence" value="ECO:0007669"/>
    <property type="project" value="UniProtKB-UniRule"/>
</dbReference>
<accession>A0A0D7AML8</accession>
<keyword evidence="7 9" id="KW-0630">Potassium</keyword>
<keyword evidence="2 9" id="KW-0479">Metal-binding</keyword>
<proteinExistence type="inferred from homology"/>
<keyword evidence="9" id="KW-0539">Nucleus</keyword>
<evidence type="ECO:0000313" key="11">
    <source>
        <dbReference type="EMBL" id="KIY52994.1"/>
    </source>
</evidence>
<dbReference type="GO" id="GO:0005737">
    <property type="term" value="C:cytoplasm"/>
    <property type="evidence" value="ECO:0007669"/>
    <property type="project" value="UniProtKB-SubCell"/>
</dbReference>
<evidence type="ECO:0000313" key="12">
    <source>
        <dbReference type="Proteomes" id="UP000054144"/>
    </source>
</evidence>
<dbReference type="UniPathway" id="UPA00916">
    <property type="reaction ID" value="UER00889"/>
</dbReference>
<comment type="function">
    <text evidence="9">Catalyzes the phosphorylation of ribose at O-5 in a reaction requiring ATP and magnesium. The resulting D-ribose-5-phosphate can then be used either for sythesis of nucleotides, histidine, and tryptophan, or as a component of the pentose phosphate pathway.</text>
</comment>
<dbReference type="AlphaFoldDB" id="A0A0D7AML8"/>
<name>A0A0D7AML8_9AGAR</name>
<comment type="subcellular location">
    <subcellularLocation>
        <location evidence="9">Cytoplasm</location>
    </subcellularLocation>
    <subcellularLocation>
        <location evidence="9">Nucleus</location>
    </subcellularLocation>
</comment>
<evidence type="ECO:0000259" key="10">
    <source>
        <dbReference type="Pfam" id="PF00294"/>
    </source>
</evidence>
<comment type="catalytic activity">
    <reaction evidence="9">
        <text>D-ribose + ATP = D-ribose 5-phosphate + ADP + H(+)</text>
        <dbReference type="Rhea" id="RHEA:13697"/>
        <dbReference type="ChEBI" id="CHEBI:15378"/>
        <dbReference type="ChEBI" id="CHEBI:30616"/>
        <dbReference type="ChEBI" id="CHEBI:47013"/>
        <dbReference type="ChEBI" id="CHEBI:78346"/>
        <dbReference type="ChEBI" id="CHEBI:456216"/>
        <dbReference type="EC" id="2.7.1.15"/>
    </reaction>
</comment>
<feature type="binding site" evidence="9">
    <location>
        <position position="308"/>
    </location>
    <ligand>
        <name>K(+)</name>
        <dbReference type="ChEBI" id="CHEBI:29103"/>
    </ligand>
</feature>
<evidence type="ECO:0000256" key="7">
    <source>
        <dbReference type="ARBA" id="ARBA00022958"/>
    </source>
</evidence>
<dbReference type="Proteomes" id="UP000054144">
    <property type="component" value="Unassembled WGS sequence"/>
</dbReference>
<dbReference type="GO" id="GO:0019303">
    <property type="term" value="P:D-ribose catabolic process"/>
    <property type="evidence" value="ECO:0007669"/>
    <property type="project" value="UniProtKB-UniRule"/>
</dbReference>
<feature type="binding site" evidence="9">
    <location>
        <position position="193"/>
    </location>
    <ligand>
        <name>ATP</name>
        <dbReference type="ChEBI" id="CHEBI:30616"/>
    </ligand>
</feature>
<comment type="cofactor">
    <cofactor evidence="9">
        <name>Mg(2+)</name>
        <dbReference type="ChEBI" id="CHEBI:18420"/>
    </cofactor>
    <text evidence="9">Requires a divalent cation, most likely magnesium in vivo, as an electrophilic catalyst to aid phosphoryl group transfer. It is the chelate of the metal and the nucleotide that is the actual substrate.</text>
</comment>
<evidence type="ECO:0000256" key="8">
    <source>
        <dbReference type="ARBA" id="ARBA00023277"/>
    </source>
</evidence>
<comment type="caution">
    <text evidence="9">Lacks conserved residue(s) required for the propagation of feature annotation.</text>
</comment>
<keyword evidence="3 9" id="KW-0547">Nucleotide-binding</keyword>
<feature type="binding site" evidence="9">
    <location>
        <position position="269"/>
    </location>
    <ligand>
        <name>K(+)</name>
        <dbReference type="ChEBI" id="CHEBI:29103"/>
    </ligand>
</feature>
<feature type="active site" description="Proton acceptor" evidence="9">
    <location>
        <position position="273"/>
    </location>
</feature>
<dbReference type="PANTHER" id="PTHR10584:SF166">
    <property type="entry name" value="RIBOKINASE"/>
    <property type="match status" value="1"/>
</dbReference>
<dbReference type="Gene3D" id="3.40.1190.20">
    <property type="match status" value="1"/>
</dbReference>
<dbReference type="GO" id="GO:0005524">
    <property type="term" value="F:ATP binding"/>
    <property type="evidence" value="ECO:0007669"/>
    <property type="project" value="UniProtKB-UniRule"/>
</dbReference>
<feature type="binding site" evidence="9">
    <location>
        <position position="267"/>
    </location>
    <ligand>
        <name>K(+)</name>
        <dbReference type="ChEBI" id="CHEBI:29103"/>
    </ligand>
</feature>
<comment type="similarity">
    <text evidence="9">Belongs to the carbohydrate kinase PfkB family. Ribokinase subfamily.</text>
</comment>
<keyword evidence="6 9" id="KW-0460">Magnesium</keyword>
<feature type="binding site" evidence="9">
    <location>
        <begin position="272"/>
        <end position="273"/>
    </location>
    <ligand>
        <name>ATP</name>
        <dbReference type="ChEBI" id="CHEBI:30616"/>
    </ligand>
</feature>